<keyword evidence="2" id="KW-1185">Reference proteome</keyword>
<name>A0A200QA69_MACCD</name>
<organism evidence="1 2">
    <name type="scientific">Macleaya cordata</name>
    <name type="common">Five-seeded plume-poppy</name>
    <name type="synonym">Bocconia cordata</name>
    <dbReference type="NCBI Taxonomy" id="56857"/>
    <lineage>
        <taxon>Eukaryota</taxon>
        <taxon>Viridiplantae</taxon>
        <taxon>Streptophyta</taxon>
        <taxon>Embryophyta</taxon>
        <taxon>Tracheophyta</taxon>
        <taxon>Spermatophyta</taxon>
        <taxon>Magnoliopsida</taxon>
        <taxon>Ranunculales</taxon>
        <taxon>Papaveraceae</taxon>
        <taxon>Papaveroideae</taxon>
        <taxon>Macleaya</taxon>
    </lineage>
</organism>
<dbReference type="InParanoid" id="A0A200QA69"/>
<dbReference type="Proteomes" id="UP000195402">
    <property type="component" value="Unassembled WGS sequence"/>
</dbReference>
<accession>A0A200QA69</accession>
<proteinExistence type="predicted"/>
<comment type="caution">
    <text evidence="1">The sequence shown here is derived from an EMBL/GenBank/DDBJ whole genome shotgun (WGS) entry which is preliminary data.</text>
</comment>
<reference evidence="1 2" key="1">
    <citation type="journal article" date="2017" name="Mol. Plant">
        <title>The Genome of Medicinal Plant Macleaya cordata Provides New Insights into Benzylisoquinoline Alkaloids Metabolism.</title>
        <authorList>
            <person name="Liu X."/>
            <person name="Liu Y."/>
            <person name="Huang P."/>
            <person name="Ma Y."/>
            <person name="Qing Z."/>
            <person name="Tang Q."/>
            <person name="Cao H."/>
            <person name="Cheng P."/>
            <person name="Zheng Y."/>
            <person name="Yuan Z."/>
            <person name="Zhou Y."/>
            <person name="Liu J."/>
            <person name="Tang Z."/>
            <person name="Zhuo Y."/>
            <person name="Zhang Y."/>
            <person name="Yu L."/>
            <person name="Huang J."/>
            <person name="Yang P."/>
            <person name="Peng Q."/>
            <person name="Zhang J."/>
            <person name="Jiang W."/>
            <person name="Zhang Z."/>
            <person name="Lin K."/>
            <person name="Ro D.K."/>
            <person name="Chen X."/>
            <person name="Xiong X."/>
            <person name="Shang Y."/>
            <person name="Huang S."/>
            <person name="Zeng J."/>
        </authorList>
    </citation>
    <scope>NUCLEOTIDE SEQUENCE [LARGE SCALE GENOMIC DNA]</scope>
    <source>
        <strain evidence="2">cv. BLH2017</strain>
        <tissue evidence="1">Root</tissue>
    </source>
</reference>
<evidence type="ECO:0000313" key="2">
    <source>
        <dbReference type="Proteomes" id="UP000195402"/>
    </source>
</evidence>
<sequence>MPVSASHGHRITVRETLDQQFDYGSSPAFSAAALAASASRLVANGPLLFS</sequence>
<protein>
    <submittedName>
        <fullName evidence="1">Uncharacterized protein</fullName>
    </submittedName>
</protein>
<dbReference type="EMBL" id="MVGT01002614">
    <property type="protein sequence ID" value="OVA07339.1"/>
    <property type="molecule type" value="Genomic_DNA"/>
</dbReference>
<dbReference type="AlphaFoldDB" id="A0A200QA69"/>
<evidence type="ECO:0000313" key="1">
    <source>
        <dbReference type="EMBL" id="OVA07339.1"/>
    </source>
</evidence>
<gene>
    <name evidence="1" type="ORF">BVC80_1605g27</name>
</gene>